<evidence type="ECO:0000256" key="1">
    <source>
        <dbReference type="ARBA" id="ARBA00005672"/>
    </source>
</evidence>
<sequence length="365" mass="40760">MDEDKPSLYGLEFPARSLAAQIAETEVVRFLVGTQSLKFANNQIHLVEFDEKNGTLNSKVYQHDVGEVWSLTSSPKDPNVLSTCYNTLRQEDNDCVMKSALWRMPEASPGDASTPLEQLCLFDTAQYGTQVKVTAFHPTETEQAATVVDNNVLIWDVGEATPRLTYKVAFEGKGHPRFTTGKWNHQQVSSQFATANDSTIRGWDLRTSKQAWAIENAHSQLVRDLDFNPNRLFFVGTCGDDASCKFWDLRQTAAPVVTMAKHSHWVWVVRYNQVRDQLVLSASSDGVLLLSSVASIASAPLEEDDGDGDEAKRMPDGVLATHDQHEDSVYCVEWSAANPWCFASLSYDGRLLINKVARSIMIMYL</sequence>
<name>A0A482X7F3_LAOST</name>
<dbReference type="AlphaFoldDB" id="A0A482X7F3"/>
<dbReference type="InterPro" id="IPR059104">
    <property type="entry name" value="Beta-prop_EIPR1-like"/>
</dbReference>
<organism evidence="6 7">
    <name type="scientific">Laodelphax striatellus</name>
    <name type="common">Small brown planthopper</name>
    <name type="synonym">Delphax striatella</name>
    <dbReference type="NCBI Taxonomy" id="195883"/>
    <lineage>
        <taxon>Eukaryota</taxon>
        <taxon>Metazoa</taxon>
        <taxon>Ecdysozoa</taxon>
        <taxon>Arthropoda</taxon>
        <taxon>Hexapoda</taxon>
        <taxon>Insecta</taxon>
        <taxon>Pterygota</taxon>
        <taxon>Neoptera</taxon>
        <taxon>Paraneoptera</taxon>
        <taxon>Hemiptera</taxon>
        <taxon>Auchenorrhyncha</taxon>
        <taxon>Fulgoroidea</taxon>
        <taxon>Delphacidae</taxon>
        <taxon>Criomorphinae</taxon>
        <taxon>Laodelphax</taxon>
    </lineage>
</organism>
<dbReference type="InterPro" id="IPR019775">
    <property type="entry name" value="WD40_repeat_CS"/>
</dbReference>
<dbReference type="FunFam" id="2.130.10.10:FF:000732">
    <property type="entry name" value="EARP-interacting protein homolog"/>
    <property type="match status" value="1"/>
</dbReference>
<dbReference type="PANTHER" id="PTHR14205">
    <property type="entry name" value="WD-REPEAT PROTEIN"/>
    <property type="match status" value="1"/>
</dbReference>
<dbReference type="InterPro" id="IPR040323">
    <property type="entry name" value="EIPR1"/>
</dbReference>
<dbReference type="SMR" id="A0A482X7F3"/>
<dbReference type="InterPro" id="IPR015943">
    <property type="entry name" value="WD40/YVTN_repeat-like_dom_sf"/>
</dbReference>
<feature type="domain" description="EIPR1-like beta-propeller" evidence="5">
    <location>
        <begin position="7"/>
        <end position="288"/>
    </location>
</feature>
<dbReference type="PROSITE" id="PS00678">
    <property type="entry name" value="WD_REPEATS_1"/>
    <property type="match status" value="1"/>
</dbReference>
<evidence type="ECO:0000256" key="2">
    <source>
        <dbReference type="ARBA" id="ARBA00022574"/>
    </source>
</evidence>
<dbReference type="SMART" id="SM00320">
    <property type="entry name" value="WD40"/>
    <property type="match status" value="5"/>
</dbReference>
<proteinExistence type="inferred from homology"/>
<dbReference type="Proteomes" id="UP000291343">
    <property type="component" value="Unassembled WGS sequence"/>
</dbReference>
<dbReference type="Pfam" id="PF23609">
    <property type="entry name" value="Beta-prop_EIPR1"/>
    <property type="match status" value="1"/>
</dbReference>
<feature type="repeat" description="WD" evidence="4">
    <location>
        <begin position="215"/>
        <end position="257"/>
    </location>
</feature>
<dbReference type="PANTHER" id="PTHR14205:SF15">
    <property type="entry name" value="EARP AND GARP COMPLEX-INTERACTING PROTEIN 1"/>
    <property type="match status" value="1"/>
</dbReference>
<evidence type="ECO:0000259" key="5">
    <source>
        <dbReference type="Pfam" id="PF23609"/>
    </source>
</evidence>
<reference evidence="6 7" key="1">
    <citation type="journal article" date="2017" name="Gigascience">
        <title>Genome sequence of the small brown planthopper, Laodelphax striatellus.</title>
        <authorList>
            <person name="Zhu J."/>
            <person name="Jiang F."/>
            <person name="Wang X."/>
            <person name="Yang P."/>
            <person name="Bao Y."/>
            <person name="Zhao W."/>
            <person name="Wang W."/>
            <person name="Lu H."/>
            <person name="Wang Q."/>
            <person name="Cui N."/>
            <person name="Li J."/>
            <person name="Chen X."/>
            <person name="Luo L."/>
            <person name="Yu J."/>
            <person name="Kang L."/>
            <person name="Cui F."/>
        </authorList>
    </citation>
    <scope>NUCLEOTIDE SEQUENCE [LARGE SCALE GENOMIC DNA]</scope>
    <source>
        <strain evidence="6">Lst14</strain>
    </source>
</reference>
<dbReference type="InterPro" id="IPR036322">
    <property type="entry name" value="WD40_repeat_dom_sf"/>
</dbReference>
<gene>
    <name evidence="6" type="ORF">LSTR_LSTR005291</name>
</gene>
<dbReference type="Gene3D" id="2.130.10.10">
    <property type="entry name" value="YVTN repeat-like/Quinoprotein amine dehydrogenase"/>
    <property type="match status" value="1"/>
</dbReference>
<dbReference type="Pfam" id="PF00400">
    <property type="entry name" value="WD40"/>
    <property type="match status" value="1"/>
</dbReference>
<dbReference type="InParanoid" id="A0A482X7F3"/>
<dbReference type="EMBL" id="QKKF02016138">
    <property type="protein sequence ID" value="RZF41829.1"/>
    <property type="molecule type" value="Genomic_DNA"/>
</dbReference>
<dbReference type="OrthoDB" id="196957at2759"/>
<keyword evidence="3" id="KW-0677">Repeat</keyword>
<evidence type="ECO:0000256" key="3">
    <source>
        <dbReference type="ARBA" id="ARBA00022737"/>
    </source>
</evidence>
<dbReference type="GO" id="GO:0016567">
    <property type="term" value="P:protein ubiquitination"/>
    <property type="evidence" value="ECO:0007669"/>
    <property type="project" value="TreeGrafter"/>
</dbReference>
<evidence type="ECO:0000313" key="7">
    <source>
        <dbReference type="Proteomes" id="UP000291343"/>
    </source>
</evidence>
<dbReference type="FunCoup" id="A0A482X7F3">
    <property type="interactions" value="299"/>
</dbReference>
<dbReference type="SUPFAM" id="SSF50978">
    <property type="entry name" value="WD40 repeat-like"/>
    <property type="match status" value="1"/>
</dbReference>
<comment type="caution">
    <text evidence="6">The sequence shown here is derived from an EMBL/GenBank/DDBJ whole genome shotgun (WGS) entry which is preliminary data.</text>
</comment>
<dbReference type="InterPro" id="IPR001680">
    <property type="entry name" value="WD40_rpt"/>
</dbReference>
<keyword evidence="2 4" id="KW-0853">WD repeat</keyword>
<evidence type="ECO:0000313" key="6">
    <source>
        <dbReference type="EMBL" id="RZF41829.1"/>
    </source>
</evidence>
<dbReference type="STRING" id="195883.A0A482X7F3"/>
<protein>
    <recommendedName>
        <fullName evidence="5">EIPR1-like beta-propeller domain-containing protein</fullName>
    </recommendedName>
</protein>
<dbReference type="PROSITE" id="PS50082">
    <property type="entry name" value="WD_REPEATS_2"/>
    <property type="match status" value="1"/>
</dbReference>
<accession>A0A482X7F3</accession>
<evidence type="ECO:0000256" key="4">
    <source>
        <dbReference type="PROSITE-ProRule" id="PRU00221"/>
    </source>
</evidence>
<keyword evidence="7" id="KW-1185">Reference proteome</keyword>
<comment type="similarity">
    <text evidence="1">Belongs to the WD repeat EIPR1 family.</text>
</comment>